<protein>
    <submittedName>
        <fullName evidence="2">Uncharacterized protein</fullName>
    </submittedName>
</protein>
<evidence type="ECO:0000313" key="2">
    <source>
        <dbReference type="EMBL" id="EDP15135.1"/>
    </source>
</evidence>
<organism evidence="2 3">
    <name type="scientific">Enterocloster bolteae (strain ATCC BAA-613 / DSM 15670 / CCUG 46953 / JCM 12243 / WAL 16351)</name>
    <name type="common">Clostridium bolteae</name>
    <dbReference type="NCBI Taxonomy" id="411902"/>
    <lineage>
        <taxon>Bacteria</taxon>
        <taxon>Bacillati</taxon>
        <taxon>Bacillota</taxon>
        <taxon>Clostridia</taxon>
        <taxon>Lachnospirales</taxon>
        <taxon>Lachnospiraceae</taxon>
        <taxon>Enterocloster</taxon>
    </lineage>
</organism>
<sequence length="388" mass="43604">MDTSKSNTIISKRVLSVLPLASILVIAFLLTEFHPFASDFKSFFTFFLSGWFLFTLYLSVKGKHLHERYMIFILSLIAIINGLYRREIFEAYFQIPIEYGACIIIVFYLLRISFPYIKKLSLWFLSHTQEPPDTDTNTPNNGASKMRYARHRFVHHTKSAAEADSQASSTNAKVVCPTTQYHKGISLGQSLLYIALTVIPFLFTYNMVTRLSQTTNYRIANTETLFHDVNSIIIVFLIGILSMVVVFTLLFCYYKLIKIMVTTIQGNENPSAYVLTIAALSAFLAKTGVLSQDTVLNLFAQGDIFSLPLLILILYPVCLLSVHALINLAKNHNVTSWILDRAIQLAKKAASIGNNILNSSIDLIAFATAGFLSSAMELIDEQEGDEEE</sequence>
<feature type="transmembrane region" description="Helical" evidence="1">
    <location>
        <begin position="229"/>
        <end position="251"/>
    </location>
</feature>
<keyword evidence="1" id="KW-0472">Membrane</keyword>
<dbReference type="HOGENOM" id="CLU_711157_0_0_9"/>
<keyword evidence="1" id="KW-0812">Transmembrane</keyword>
<feature type="transmembrane region" description="Helical" evidence="1">
    <location>
        <begin position="272"/>
        <end position="292"/>
    </location>
</feature>
<name>A8RW48_ENTBW</name>
<dbReference type="RefSeq" id="WP_002566586.1">
    <property type="nucleotide sequence ID" value="NZ_DS480663.1"/>
</dbReference>
<proteinExistence type="predicted"/>
<feature type="transmembrane region" description="Helical" evidence="1">
    <location>
        <begin position="91"/>
        <end position="110"/>
    </location>
</feature>
<dbReference type="AlphaFoldDB" id="A8RW48"/>
<evidence type="ECO:0000313" key="3">
    <source>
        <dbReference type="Proteomes" id="UP000005396"/>
    </source>
</evidence>
<accession>A8RW48</accession>
<dbReference type="Proteomes" id="UP000005396">
    <property type="component" value="Unassembled WGS sequence"/>
</dbReference>
<dbReference type="PaxDb" id="411902-CLOBOL_04472"/>
<feature type="transmembrane region" description="Helical" evidence="1">
    <location>
        <begin position="304"/>
        <end position="326"/>
    </location>
</feature>
<reference evidence="2 3" key="2">
    <citation type="submission" date="2007-09" db="EMBL/GenBank/DDBJ databases">
        <title>Draft genome sequence of Clostridium bolteae (ATCC BAA-613).</title>
        <authorList>
            <person name="Sudarsanam P."/>
            <person name="Ley R."/>
            <person name="Guruge J."/>
            <person name="Turnbaugh P.J."/>
            <person name="Mahowald M."/>
            <person name="Liep D."/>
            <person name="Gordon J."/>
        </authorList>
    </citation>
    <scope>NUCLEOTIDE SEQUENCE [LARGE SCALE GENOMIC DNA]</scope>
    <source>
        <strain evidence="3">ATCC BAA-613 / DSM 15670 / CCUG 46953 / JCM 12243 / WAL 16351</strain>
    </source>
</reference>
<gene>
    <name evidence="2" type="ORF">CLOBOL_04472</name>
</gene>
<keyword evidence="1" id="KW-1133">Transmembrane helix</keyword>
<dbReference type="EMBL" id="ABCC02000036">
    <property type="protein sequence ID" value="EDP15135.1"/>
    <property type="molecule type" value="Genomic_DNA"/>
</dbReference>
<feature type="transmembrane region" description="Helical" evidence="1">
    <location>
        <begin position="69"/>
        <end position="85"/>
    </location>
</feature>
<comment type="caution">
    <text evidence="2">The sequence shown here is derived from an EMBL/GenBank/DDBJ whole genome shotgun (WGS) entry which is preliminary data.</text>
</comment>
<reference evidence="2 3" key="1">
    <citation type="submission" date="2007-08" db="EMBL/GenBank/DDBJ databases">
        <authorList>
            <person name="Fulton L."/>
            <person name="Clifton S."/>
            <person name="Fulton B."/>
            <person name="Xu J."/>
            <person name="Minx P."/>
            <person name="Pepin K.H."/>
            <person name="Johnson M."/>
            <person name="Thiruvilangam P."/>
            <person name="Bhonagiri V."/>
            <person name="Nash W.E."/>
            <person name="Mardis E.R."/>
            <person name="Wilson R.K."/>
        </authorList>
    </citation>
    <scope>NUCLEOTIDE SEQUENCE [LARGE SCALE GENOMIC DNA]</scope>
    <source>
        <strain evidence="3">ATCC BAA-613 / DSM 15670 / CCUG 46953 / JCM 12243 / WAL 16351</strain>
    </source>
</reference>
<feature type="transmembrane region" description="Helical" evidence="1">
    <location>
        <begin position="12"/>
        <end position="30"/>
    </location>
</feature>
<evidence type="ECO:0000256" key="1">
    <source>
        <dbReference type="SAM" id="Phobius"/>
    </source>
</evidence>
<feature type="transmembrane region" description="Helical" evidence="1">
    <location>
        <begin position="191"/>
        <end position="209"/>
    </location>
</feature>
<feature type="transmembrane region" description="Helical" evidence="1">
    <location>
        <begin position="42"/>
        <end position="60"/>
    </location>
</feature>